<evidence type="ECO:0000313" key="6">
    <source>
        <dbReference type="Proteomes" id="UP000738325"/>
    </source>
</evidence>
<keyword evidence="6" id="KW-1185">Reference proteome</keyword>
<feature type="region of interest" description="Disordered" evidence="2">
    <location>
        <begin position="956"/>
        <end position="1016"/>
    </location>
</feature>
<evidence type="ECO:0000313" key="5">
    <source>
        <dbReference type="EMBL" id="KAG0315291.1"/>
    </source>
</evidence>
<feature type="region of interest" description="Disordered" evidence="2">
    <location>
        <begin position="44"/>
        <end position="103"/>
    </location>
</feature>
<reference evidence="5" key="1">
    <citation type="journal article" date="2020" name="Fungal Divers.">
        <title>Resolving the Mortierellaceae phylogeny through synthesis of multi-gene phylogenetics and phylogenomics.</title>
        <authorList>
            <person name="Vandepol N."/>
            <person name="Liber J."/>
            <person name="Desiro A."/>
            <person name="Na H."/>
            <person name="Kennedy M."/>
            <person name="Barry K."/>
            <person name="Grigoriev I.V."/>
            <person name="Miller A.N."/>
            <person name="O'Donnell K."/>
            <person name="Stajich J.E."/>
            <person name="Bonito G."/>
        </authorList>
    </citation>
    <scope>NUCLEOTIDE SEQUENCE</scope>
    <source>
        <strain evidence="5">REB-010B</strain>
    </source>
</reference>
<gene>
    <name evidence="5" type="ORF">BGZ99_007546</name>
</gene>
<dbReference type="EMBL" id="JAAAIP010000549">
    <property type="protein sequence ID" value="KAG0315291.1"/>
    <property type="molecule type" value="Genomic_DNA"/>
</dbReference>
<evidence type="ECO:0000256" key="1">
    <source>
        <dbReference type="SAM" id="Coils"/>
    </source>
</evidence>
<feature type="domain" description="DNA/RNA-binding" evidence="3">
    <location>
        <begin position="318"/>
        <end position="578"/>
    </location>
</feature>
<dbReference type="GO" id="GO:0005697">
    <property type="term" value="C:telomerase holoenzyme complex"/>
    <property type="evidence" value="ECO:0007669"/>
    <property type="project" value="TreeGrafter"/>
</dbReference>
<dbReference type="PANTHER" id="PTHR15696:SF0">
    <property type="entry name" value="TELOMERASE-BINDING PROTEIN EST1A"/>
    <property type="match status" value="1"/>
</dbReference>
<dbReference type="Gene3D" id="3.40.50.1010">
    <property type="entry name" value="5'-nuclease"/>
    <property type="match status" value="1"/>
</dbReference>
<dbReference type="OrthoDB" id="69928at2759"/>
<keyword evidence="1" id="KW-0175">Coiled coil</keyword>
<dbReference type="AlphaFoldDB" id="A0A9P6UQV4"/>
<feature type="region of interest" description="Disordered" evidence="2">
    <location>
        <begin position="800"/>
        <end position="835"/>
    </location>
</feature>
<feature type="domain" description="Telomerase activating protein Est1-like N-terminal" evidence="4">
    <location>
        <begin position="144"/>
        <end position="285"/>
    </location>
</feature>
<feature type="coiled-coil region" evidence="1">
    <location>
        <begin position="875"/>
        <end position="902"/>
    </location>
</feature>
<dbReference type="InterPro" id="IPR011990">
    <property type="entry name" value="TPR-like_helical_dom_sf"/>
</dbReference>
<protein>
    <recommendedName>
        <fullName evidence="7">PIN domain-containing protein</fullName>
    </recommendedName>
</protein>
<evidence type="ECO:0000259" key="4">
    <source>
        <dbReference type="Pfam" id="PF10374"/>
    </source>
</evidence>
<dbReference type="GO" id="GO:0070034">
    <property type="term" value="F:telomerase RNA binding"/>
    <property type="evidence" value="ECO:0007669"/>
    <property type="project" value="TreeGrafter"/>
</dbReference>
<dbReference type="InterPro" id="IPR018834">
    <property type="entry name" value="DNA/RNA-bd_Est1-type"/>
</dbReference>
<feature type="compositionally biased region" description="Polar residues" evidence="2">
    <location>
        <begin position="960"/>
        <end position="974"/>
    </location>
</feature>
<dbReference type="SUPFAM" id="SSF48452">
    <property type="entry name" value="TPR-like"/>
    <property type="match status" value="1"/>
</dbReference>
<dbReference type="GO" id="GO:0000184">
    <property type="term" value="P:nuclear-transcribed mRNA catabolic process, nonsense-mediated decay"/>
    <property type="evidence" value="ECO:0007669"/>
    <property type="project" value="TreeGrafter"/>
</dbReference>
<feature type="compositionally biased region" description="Acidic residues" evidence="2">
    <location>
        <begin position="992"/>
        <end position="1016"/>
    </location>
</feature>
<evidence type="ECO:0000256" key="2">
    <source>
        <dbReference type="SAM" id="MobiDB-lite"/>
    </source>
</evidence>
<feature type="region of interest" description="Disordered" evidence="2">
    <location>
        <begin position="220"/>
        <end position="255"/>
    </location>
</feature>
<comment type="caution">
    <text evidence="5">The sequence shown here is derived from an EMBL/GenBank/DDBJ whole genome shotgun (WGS) entry which is preliminary data.</text>
</comment>
<dbReference type="Pfam" id="PF10373">
    <property type="entry name" value="EST1_DNA_bind"/>
    <property type="match status" value="1"/>
</dbReference>
<dbReference type="Gene3D" id="1.25.40.10">
    <property type="entry name" value="Tetratricopeptide repeat domain"/>
    <property type="match status" value="1"/>
</dbReference>
<dbReference type="PANTHER" id="PTHR15696">
    <property type="entry name" value="SMG-7 SUPPRESSOR WITH MORPHOLOGICAL EFFECT ON GENITALIA PROTEIN 7"/>
    <property type="match status" value="1"/>
</dbReference>
<evidence type="ECO:0008006" key="7">
    <source>
        <dbReference type="Google" id="ProtNLM"/>
    </source>
</evidence>
<dbReference type="Pfam" id="PF10374">
    <property type="entry name" value="EST1"/>
    <property type="match status" value="1"/>
</dbReference>
<feature type="compositionally biased region" description="Polar residues" evidence="2">
    <location>
        <begin position="233"/>
        <end position="255"/>
    </location>
</feature>
<evidence type="ECO:0000259" key="3">
    <source>
        <dbReference type="Pfam" id="PF10373"/>
    </source>
</evidence>
<proteinExistence type="predicted"/>
<accession>A0A9P6UQV4</accession>
<dbReference type="GO" id="GO:0042162">
    <property type="term" value="F:telomeric DNA binding"/>
    <property type="evidence" value="ECO:0007669"/>
    <property type="project" value="TreeGrafter"/>
</dbReference>
<sequence length="1086" mass="122281">MSSSTSQLSLEHHTQTVRQLYLDASLIEHTIQQHVEASRVGLRSSASSHLFSPSGDRRDNLSDTSSTTTASSRRQASVSSPQGQRRSGRQPQPPQQEDPVGFQVPASSHFRSSQEELSFLRDSLKDIYEAVLLEDLVAAVEKSVDERLWRHVFYTPIEELRGELRKLDHKSAGRQEVVDELGKLLDKGTGFYHDLITTLRYEHEVDLNSVALDVLHAEATTGKGKPPAAPEIKSSQGRTKAGRSRQQSRTNDESSIPSYSMELLANSIQKCYLYLGDLARYRTNIRLETQTIMSAAQLSGADKPAPQLKPLATEWQAAHQFYLRAIHTFPDSGKPYGQLAILAAYAHDDLDSLYWYTLSLGAKSPSIIVRDNLKVYFSRYQNRHKDLLSAICPPIEDSDHNMSTDDDTDIPPKIRPAQQLALARCDLISLFIKIQMDLFAPHLDSATMHDPTFLDAFNQKASEELESGKPGGVVQKMIASIILVVHDLHARTSLSSFAAESSTKEGAMGLKQAQRVGLIYLLGVTTALLNRQLAILGSHSKPQKHLDQELLAPLHLVLEFWLSHWDQIWGMIRLEEKWTSANYSGGRSELSLRKATVAFFRSFVNLINIVRPKRQDHPNLDDISQKALSLLQQDGDRYLGLLPFRRFRTLLTVCFDVVEDPVETKRYRLLLFADKVVQASEGIRGTVLELSIEPPVEEDESGAPVYRVMDADDKRTLRERGSKMLASHWLQNQVSSLQKGLEDTERRNAHAEYQEHVHGRKEGSRARALIPISSLPGTVKLPLSGQTRLTDHYQRGTPKFVVPGAPHHGRSAVERGAGTAGPSLAAQQSRGRHDKNSPPYWTCVIDFSVLVWNLAEIKVLMEHRQCLLIVPLDVIDRLDQAKKGQDKENQKAREAIRFLDERLNMKRWGGAQPLLVGQNIKDSLGRWSEAVPFLVEEEEEPSAGATAKEMMVEQDGDTVMSETQSLSDPESTQGSDRKRSRKAEGIRGEAAELSEDDIQDDDEVEVEPMEEEDEEEEVEIRNVMNVPRVWRPILGACLFMLRKRDTAHRIPEERFILLTEDQDLAYFARWFRVPTSTVHAWKHNGL</sequence>
<dbReference type="InterPro" id="IPR019458">
    <property type="entry name" value="Est1-like_N"/>
</dbReference>
<name>A0A9P6UQV4_9FUNG</name>
<feature type="compositionally biased region" description="Low complexity" evidence="2">
    <location>
        <begin position="62"/>
        <end position="85"/>
    </location>
</feature>
<dbReference type="Proteomes" id="UP000738325">
    <property type="component" value="Unassembled WGS sequence"/>
</dbReference>
<dbReference type="InterPro" id="IPR045153">
    <property type="entry name" value="Est1/Ebs1-like"/>
</dbReference>
<organism evidence="5 6">
    <name type="scientific">Dissophora globulifera</name>
    <dbReference type="NCBI Taxonomy" id="979702"/>
    <lineage>
        <taxon>Eukaryota</taxon>
        <taxon>Fungi</taxon>
        <taxon>Fungi incertae sedis</taxon>
        <taxon>Mucoromycota</taxon>
        <taxon>Mortierellomycotina</taxon>
        <taxon>Mortierellomycetes</taxon>
        <taxon>Mortierellales</taxon>
        <taxon>Mortierellaceae</taxon>
        <taxon>Dissophora</taxon>
    </lineage>
</organism>